<dbReference type="FunFam" id="3.90.1150.10:FF:000031">
    <property type="entry name" value="Serine--glyoxylate aminotransferase"/>
    <property type="match status" value="1"/>
</dbReference>
<evidence type="ECO:0000256" key="6">
    <source>
        <dbReference type="PIRSR" id="PIRSR000524-1"/>
    </source>
</evidence>
<comment type="similarity">
    <text evidence="2 8">Belongs to the class-V pyridoxal-phosphate-dependent aminotransferase family.</text>
</comment>
<evidence type="ECO:0000256" key="1">
    <source>
        <dbReference type="ARBA" id="ARBA00001933"/>
    </source>
</evidence>
<dbReference type="PROSITE" id="PS00595">
    <property type="entry name" value="AA_TRANSFER_CLASS_5"/>
    <property type="match status" value="1"/>
</dbReference>
<evidence type="ECO:0000313" key="12">
    <source>
        <dbReference type="Proteomes" id="UP000178602"/>
    </source>
</evidence>
<proteinExistence type="inferred from homology"/>
<feature type="domain" description="Aminotransferase class V" evidence="10">
    <location>
        <begin position="12"/>
        <end position="333"/>
    </location>
</feature>
<dbReference type="GO" id="GO:0004760">
    <property type="term" value="F:L-serine-pyruvate transaminase activity"/>
    <property type="evidence" value="ECO:0007669"/>
    <property type="project" value="TreeGrafter"/>
</dbReference>
<name>A0A1F4T7T8_UNCSA</name>
<dbReference type="Proteomes" id="UP000178602">
    <property type="component" value="Unassembled WGS sequence"/>
</dbReference>
<feature type="modified residue" description="N6-(pyridoxal phosphate)lysine" evidence="7">
    <location>
        <position position="198"/>
    </location>
</feature>
<evidence type="ECO:0000256" key="5">
    <source>
        <dbReference type="ARBA" id="ARBA00022898"/>
    </source>
</evidence>
<dbReference type="GO" id="GO:0008453">
    <property type="term" value="F:alanine-glyoxylate transaminase activity"/>
    <property type="evidence" value="ECO:0007669"/>
    <property type="project" value="TreeGrafter"/>
</dbReference>
<dbReference type="Gene3D" id="3.40.640.10">
    <property type="entry name" value="Type I PLP-dependent aspartate aminotransferase-like (Major domain)"/>
    <property type="match status" value="1"/>
</dbReference>
<dbReference type="SUPFAM" id="SSF53383">
    <property type="entry name" value="PLP-dependent transferases"/>
    <property type="match status" value="1"/>
</dbReference>
<accession>A0A1F4T7T8</accession>
<evidence type="ECO:0000256" key="7">
    <source>
        <dbReference type="PIRSR" id="PIRSR000524-50"/>
    </source>
</evidence>
<dbReference type="PANTHER" id="PTHR21152:SF40">
    <property type="entry name" value="ALANINE--GLYOXYLATE AMINOTRANSFERASE"/>
    <property type="match status" value="1"/>
</dbReference>
<dbReference type="InterPro" id="IPR015424">
    <property type="entry name" value="PyrdxlP-dep_Trfase"/>
</dbReference>
<comment type="caution">
    <text evidence="11">The sequence shown here is derived from an EMBL/GenBank/DDBJ whole genome shotgun (WGS) entry which is preliminary data.</text>
</comment>
<dbReference type="PANTHER" id="PTHR21152">
    <property type="entry name" value="AMINOTRANSFERASE CLASS V"/>
    <property type="match status" value="1"/>
</dbReference>
<dbReference type="EMBL" id="MEUG01000001">
    <property type="protein sequence ID" value="OGC28861.1"/>
    <property type="molecule type" value="Genomic_DNA"/>
</dbReference>
<dbReference type="Pfam" id="PF00266">
    <property type="entry name" value="Aminotran_5"/>
    <property type="match status" value="1"/>
</dbReference>
<organism evidence="11 12">
    <name type="scientific">candidate division WOR-1 bacterium RIFOXYC12_FULL_54_18</name>
    <dbReference type="NCBI Taxonomy" id="1802584"/>
    <lineage>
        <taxon>Bacteria</taxon>
        <taxon>Bacillati</taxon>
        <taxon>Saganbacteria</taxon>
    </lineage>
</organism>
<dbReference type="InterPro" id="IPR020578">
    <property type="entry name" value="Aminotrans_V_PyrdxlP_BS"/>
</dbReference>
<evidence type="ECO:0000256" key="9">
    <source>
        <dbReference type="RuleBase" id="RU004504"/>
    </source>
</evidence>
<evidence type="ECO:0000256" key="3">
    <source>
        <dbReference type="ARBA" id="ARBA00022576"/>
    </source>
</evidence>
<evidence type="ECO:0000313" key="11">
    <source>
        <dbReference type="EMBL" id="OGC28861.1"/>
    </source>
</evidence>
<gene>
    <name evidence="11" type="ORF">A3K49_07955</name>
</gene>
<dbReference type="FunFam" id="3.40.640.10:FF:000027">
    <property type="entry name" value="Serine--pyruvate aminotransferase, mitochondrial"/>
    <property type="match status" value="1"/>
</dbReference>
<dbReference type="PIRSF" id="PIRSF000524">
    <property type="entry name" value="SPT"/>
    <property type="match status" value="1"/>
</dbReference>
<reference evidence="11 12" key="1">
    <citation type="journal article" date="2016" name="Nat. Commun.">
        <title>Thousands of microbial genomes shed light on interconnected biogeochemical processes in an aquifer system.</title>
        <authorList>
            <person name="Anantharaman K."/>
            <person name="Brown C.T."/>
            <person name="Hug L.A."/>
            <person name="Sharon I."/>
            <person name="Castelle C.J."/>
            <person name="Probst A.J."/>
            <person name="Thomas B.C."/>
            <person name="Singh A."/>
            <person name="Wilkins M.J."/>
            <person name="Karaoz U."/>
            <person name="Brodie E.L."/>
            <person name="Williams K.H."/>
            <person name="Hubbard S.S."/>
            <person name="Banfield J.F."/>
        </authorList>
    </citation>
    <scope>NUCLEOTIDE SEQUENCE [LARGE SCALE GENOMIC DNA]</scope>
</reference>
<dbReference type="AlphaFoldDB" id="A0A1F4T7T8"/>
<evidence type="ECO:0000256" key="4">
    <source>
        <dbReference type="ARBA" id="ARBA00022679"/>
    </source>
</evidence>
<dbReference type="InterPro" id="IPR000192">
    <property type="entry name" value="Aminotrans_V_dom"/>
</dbReference>
<dbReference type="InterPro" id="IPR015421">
    <property type="entry name" value="PyrdxlP-dep_Trfase_major"/>
</dbReference>
<feature type="binding site" evidence="6">
    <location>
        <position position="342"/>
    </location>
    <ligand>
        <name>substrate</name>
    </ligand>
</feature>
<dbReference type="GO" id="GO:0019265">
    <property type="term" value="P:glycine biosynthetic process, by transamination of glyoxylate"/>
    <property type="evidence" value="ECO:0007669"/>
    <property type="project" value="TreeGrafter"/>
</dbReference>
<sequence>MINMAKKPLKYYLMIPGPTPIPTRVLAAMNHEMIGHRGPLFSKVMKEVMDGLRWAYQTKNEIFIYPSSGTGGMEVAVVNTLSPGDKVIICNIGAFGARFVKICKAYGIDVNDLKFERGKPADPAILEAELKKGPVKAVLFQQNETSTGVVNDVETLAKTVRKVQPEALIVVDAVSGLLAAPLKTDEWDLDVVVSGSQKAFMVPPGIAAVSISARAWKAYEVSKCPKHYWDFGLMKEEAPKGHTYTTPPESLIFGMRESLKMLQEEGMENILARHKFNRDLLRTAAKALGLKLLAEDSCASPAVTAICPPDGIDGEEVRKLMREDFGVEVAPGQGELKGKIFRIGHLGYVDSLDLIGAFAALEVLFKRLGAKINFGAGVKAAMELL</sequence>
<evidence type="ECO:0000256" key="8">
    <source>
        <dbReference type="RuleBase" id="RU004075"/>
    </source>
</evidence>
<evidence type="ECO:0000259" key="10">
    <source>
        <dbReference type="Pfam" id="PF00266"/>
    </source>
</evidence>
<keyword evidence="5 7" id="KW-0663">Pyridoxal phosphate</keyword>
<dbReference type="InterPro" id="IPR024169">
    <property type="entry name" value="SP_NH2Trfase/AEP_transaminase"/>
</dbReference>
<dbReference type="Gene3D" id="3.90.1150.10">
    <property type="entry name" value="Aspartate Aminotransferase, domain 1"/>
    <property type="match status" value="1"/>
</dbReference>
<comment type="cofactor">
    <cofactor evidence="1 7 9">
        <name>pyridoxal 5'-phosphate</name>
        <dbReference type="ChEBI" id="CHEBI:597326"/>
    </cofactor>
</comment>
<protein>
    <recommendedName>
        <fullName evidence="10">Aminotransferase class V domain-containing protein</fullName>
    </recommendedName>
</protein>
<keyword evidence="3" id="KW-0032">Aminotransferase</keyword>
<evidence type="ECO:0000256" key="2">
    <source>
        <dbReference type="ARBA" id="ARBA00009236"/>
    </source>
</evidence>
<dbReference type="InterPro" id="IPR015422">
    <property type="entry name" value="PyrdxlP-dep_Trfase_small"/>
</dbReference>
<keyword evidence="4" id="KW-0808">Transferase</keyword>